<name>A0A4P7C0V1_9GAMM</name>
<accession>A0A4P7C0V1</accession>
<gene>
    <name evidence="1" type="ORF">E3U44_12175</name>
</gene>
<organism evidence="1 2">
    <name type="scientific">Nitrosococcus wardiae</name>
    <dbReference type="NCBI Taxonomy" id="1814290"/>
    <lineage>
        <taxon>Bacteria</taxon>
        <taxon>Pseudomonadati</taxon>
        <taxon>Pseudomonadota</taxon>
        <taxon>Gammaproteobacteria</taxon>
        <taxon>Chromatiales</taxon>
        <taxon>Chromatiaceae</taxon>
        <taxon>Nitrosococcus</taxon>
    </lineage>
</organism>
<dbReference type="KEGG" id="nwr:E3U44_12175"/>
<dbReference type="RefSeq" id="WP_134358448.1">
    <property type="nucleotide sequence ID" value="NZ_CP038033.1"/>
</dbReference>
<dbReference type="EMBL" id="CP038033">
    <property type="protein sequence ID" value="QBQ55180.1"/>
    <property type="molecule type" value="Genomic_DNA"/>
</dbReference>
<proteinExistence type="predicted"/>
<reference evidence="1 2" key="1">
    <citation type="submission" date="2019-03" db="EMBL/GenBank/DDBJ databases">
        <title>The genome sequence of Nitrosococcus wardiae strain D1FHST reveals the archetypal metabolic capacity of ammonia-oxidizing Gammaproteobacteria.</title>
        <authorList>
            <person name="Wang L."/>
            <person name="Lim C.K."/>
            <person name="Hanson T.E."/>
            <person name="Dang H."/>
            <person name="Klotz M.G."/>
        </authorList>
    </citation>
    <scope>NUCLEOTIDE SEQUENCE [LARGE SCALE GENOMIC DNA]</scope>
    <source>
        <strain evidence="1 2">D1FHS</strain>
    </source>
</reference>
<protein>
    <submittedName>
        <fullName evidence="1">Uncharacterized protein</fullName>
    </submittedName>
</protein>
<dbReference type="Proteomes" id="UP000294325">
    <property type="component" value="Chromosome"/>
</dbReference>
<keyword evidence="2" id="KW-1185">Reference proteome</keyword>
<sequence length="98" mass="11204">MEESAPAKKSKKLSPQPYSIEQEKKLQRGHWVEVAGYGDSRYVYGQLQILGEGDVAGYLYQNASRQIYVVGEIVGSKRFLVRDTAGVIYRLRETKEKY</sequence>
<dbReference type="AlphaFoldDB" id="A0A4P7C0V1"/>
<evidence type="ECO:0000313" key="1">
    <source>
        <dbReference type="EMBL" id="QBQ55180.1"/>
    </source>
</evidence>
<dbReference type="OrthoDB" id="9850307at2"/>
<evidence type="ECO:0000313" key="2">
    <source>
        <dbReference type="Proteomes" id="UP000294325"/>
    </source>
</evidence>